<dbReference type="GO" id="GO:0003883">
    <property type="term" value="F:CTP synthase activity"/>
    <property type="evidence" value="ECO:0007669"/>
    <property type="project" value="UniProtKB-EC"/>
</dbReference>
<dbReference type="Gene3D" id="3.40.50.300">
    <property type="entry name" value="P-loop containing nucleotide triphosphate hydrolases"/>
    <property type="match status" value="1"/>
</dbReference>
<dbReference type="SUPFAM" id="SSF52540">
    <property type="entry name" value="P-loop containing nucleoside triphosphate hydrolases"/>
    <property type="match status" value="1"/>
</dbReference>
<dbReference type="InterPro" id="IPR029062">
    <property type="entry name" value="Class_I_gatase-like"/>
</dbReference>
<comment type="similarity">
    <text evidence="2">Belongs to the CTP synthase family.</text>
</comment>
<evidence type="ECO:0000256" key="4">
    <source>
        <dbReference type="ARBA" id="ARBA00022598"/>
    </source>
</evidence>
<evidence type="ECO:0000256" key="11">
    <source>
        <dbReference type="ARBA" id="ARBA00047781"/>
    </source>
</evidence>
<dbReference type="NCBIfam" id="NF003792">
    <property type="entry name" value="PRK05380.1"/>
    <property type="match status" value="1"/>
</dbReference>
<dbReference type="Pfam" id="PF06418">
    <property type="entry name" value="CTP_synth_N"/>
    <property type="match status" value="1"/>
</dbReference>
<dbReference type="AlphaFoldDB" id="A0A5J4QYY0"/>
<dbReference type="InterPro" id="IPR027417">
    <property type="entry name" value="P-loop_NTPase"/>
</dbReference>
<dbReference type="GO" id="GO:0019856">
    <property type="term" value="P:pyrimidine nucleobase biosynthetic process"/>
    <property type="evidence" value="ECO:0007669"/>
    <property type="project" value="TreeGrafter"/>
</dbReference>
<keyword evidence="6" id="KW-0547">Nucleotide-binding</keyword>
<keyword evidence="10" id="KW-0665">Pyrimidine biosynthesis</keyword>
<dbReference type="InterPro" id="IPR017926">
    <property type="entry name" value="GATASE"/>
</dbReference>
<keyword evidence="4 15" id="KW-0436">Ligase</keyword>
<proteinExistence type="inferred from homology"/>
<evidence type="ECO:0000256" key="6">
    <source>
        <dbReference type="ARBA" id="ARBA00022741"/>
    </source>
</evidence>
<dbReference type="GO" id="GO:0042802">
    <property type="term" value="F:identical protein binding"/>
    <property type="evidence" value="ECO:0007669"/>
    <property type="project" value="TreeGrafter"/>
</dbReference>
<dbReference type="PANTHER" id="PTHR11550:SF0">
    <property type="entry name" value="CTP SYNTHASE-RELATED"/>
    <property type="match status" value="1"/>
</dbReference>
<keyword evidence="7" id="KW-0067">ATP-binding</keyword>
<dbReference type="EMBL" id="SNRY01002215">
    <property type="protein sequence ID" value="KAA6326160.1"/>
    <property type="molecule type" value="Genomic_DNA"/>
</dbReference>
<evidence type="ECO:0000313" key="15">
    <source>
        <dbReference type="EMBL" id="KAA6326160.1"/>
    </source>
</evidence>
<keyword evidence="9" id="KW-0315">Glutamine amidotransferase</keyword>
<organism evidence="15">
    <name type="scientific">termite gut metagenome</name>
    <dbReference type="NCBI Taxonomy" id="433724"/>
    <lineage>
        <taxon>unclassified sequences</taxon>
        <taxon>metagenomes</taxon>
        <taxon>organismal metagenomes</taxon>
    </lineage>
</organism>
<dbReference type="PROSITE" id="PS51273">
    <property type="entry name" value="GATASE_TYPE_1"/>
    <property type="match status" value="1"/>
</dbReference>
<evidence type="ECO:0000256" key="8">
    <source>
        <dbReference type="ARBA" id="ARBA00022842"/>
    </source>
</evidence>
<dbReference type="GO" id="GO:0044210">
    <property type="term" value="P:'de novo' CTP biosynthetic process"/>
    <property type="evidence" value="ECO:0007669"/>
    <property type="project" value="UniProtKB-UniPathway"/>
</dbReference>
<dbReference type="GO" id="GO:0005524">
    <property type="term" value="F:ATP binding"/>
    <property type="evidence" value="ECO:0007669"/>
    <property type="project" value="UniProtKB-KW"/>
</dbReference>
<evidence type="ECO:0000256" key="2">
    <source>
        <dbReference type="ARBA" id="ARBA00007533"/>
    </source>
</evidence>
<reference evidence="15" key="1">
    <citation type="submission" date="2019-03" db="EMBL/GenBank/DDBJ databases">
        <title>Single cell metagenomics reveals metabolic interactions within the superorganism composed of flagellate Streblomastix strix and complex community of Bacteroidetes bacteria on its surface.</title>
        <authorList>
            <person name="Treitli S.C."/>
            <person name="Kolisko M."/>
            <person name="Husnik F."/>
            <person name="Keeling P."/>
            <person name="Hampl V."/>
        </authorList>
    </citation>
    <scope>NUCLEOTIDE SEQUENCE</scope>
    <source>
        <strain evidence="15">STM</strain>
    </source>
</reference>
<dbReference type="InterPro" id="IPR017456">
    <property type="entry name" value="CTP_synthase_N"/>
</dbReference>
<dbReference type="GO" id="GO:0005829">
    <property type="term" value="C:cytosol"/>
    <property type="evidence" value="ECO:0007669"/>
    <property type="project" value="TreeGrafter"/>
</dbReference>
<dbReference type="EC" id="6.3.4.2" evidence="3"/>
<sequence>MLKKTKYIFVTGGVASSLGKGIISSSIGKLLQARGYHVTIQKFDPYINIDPGTLNPYEHGECYVTADGHEADLDLGHYERFLGIQTTKANNITTGRIYKNVIDKERRGDYLGKTVQVIPHITDEIKRSMKRLGNKYKFDFVITEIGGTVGDIESLPYLESIRQLKWEMGKDALCVHLTYVPFLAAAKELKTKPTQHSVKELQSLGVQPDVLVLRCEHELNAGLRRKVALFCNVEENAVVQSIDVSTIYEVPLKMQEQKLDETILHKMELPIGESPALLPWRTFLERRNKAKEEVKIALIGKYVELQDAYKSILESLSLAAIYNDRKLIIEYVQSEHLTEKNVEERLGNVDGVVICPGFGSRGIEGKFIVARYAREHDIPTFGICLGMQCIVIEFARNVLGYADANSVEMDEKVRHNVIDIMEEQKAVTNMGGTMRLGAYECVVDKNSKAYEAYGEEHIQERHRHRYEFNNEYRKEFERAGMKSTGINPESDLVEIVEVPTLKWYLGTQFHPEYSSTILHPHPLFLAFIKAAISK</sequence>
<evidence type="ECO:0000256" key="12">
    <source>
        <dbReference type="ARBA" id="ARBA00070745"/>
    </source>
</evidence>
<dbReference type="InterPro" id="IPR033828">
    <property type="entry name" value="GATase1_CTP_Synthase"/>
</dbReference>
<evidence type="ECO:0000256" key="10">
    <source>
        <dbReference type="ARBA" id="ARBA00022975"/>
    </source>
</evidence>
<dbReference type="HAMAP" id="MF_01227">
    <property type="entry name" value="PyrG"/>
    <property type="match status" value="1"/>
</dbReference>
<protein>
    <recommendedName>
        <fullName evidence="12">CTP synthase</fullName>
        <ecNumber evidence="3">6.3.4.2</ecNumber>
    </recommendedName>
</protein>
<dbReference type="UniPathway" id="UPA00159">
    <property type="reaction ID" value="UER00277"/>
</dbReference>
<gene>
    <name evidence="15" type="ORF">EZS27_024699</name>
</gene>
<dbReference type="Pfam" id="PF00117">
    <property type="entry name" value="GATase"/>
    <property type="match status" value="1"/>
</dbReference>
<dbReference type="InterPro" id="IPR004468">
    <property type="entry name" value="CTP_synthase"/>
</dbReference>
<evidence type="ECO:0000259" key="14">
    <source>
        <dbReference type="Pfam" id="PF06418"/>
    </source>
</evidence>
<dbReference type="SUPFAM" id="SSF52317">
    <property type="entry name" value="Class I glutamine amidotransferase-like"/>
    <property type="match status" value="1"/>
</dbReference>
<evidence type="ECO:0000259" key="13">
    <source>
        <dbReference type="Pfam" id="PF00117"/>
    </source>
</evidence>
<dbReference type="GO" id="GO:0046872">
    <property type="term" value="F:metal ion binding"/>
    <property type="evidence" value="ECO:0007669"/>
    <property type="project" value="UniProtKB-KW"/>
</dbReference>
<name>A0A5J4QYY0_9ZZZZ</name>
<dbReference type="FunFam" id="3.40.50.880:FF:000002">
    <property type="entry name" value="CTP synthase"/>
    <property type="match status" value="1"/>
</dbReference>
<dbReference type="Gene3D" id="3.40.50.880">
    <property type="match status" value="1"/>
</dbReference>
<dbReference type="PANTHER" id="PTHR11550">
    <property type="entry name" value="CTP SYNTHASE"/>
    <property type="match status" value="1"/>
</dbReference>
<evidence type="ECO:0000256" key="7">
    <source>
        <dbReference type="ARBA" id="ARBA00022840"/>
    </source>
</evidence>
<evidence type="ECO:0000256" key="5">
    <source>
        <dbReference type="ARBA" id="ARBA00022723"/>
    </source>
</evidence>
<feature type="domain" description="CTP synthase N-terminal" evidence="14">
    <location>
        <begin position="6"/>
        <end position="269"/>
    </location>
</feature>
<evidence type="ECO:0000256" key="1">
    <source>
        <dbReference type="ARBA" id="ARBA00005171"/>
    </source>
</evidence>
<comment type="pathway">
    <text evidence="1">Pyrimidine metabolism; CTP biosynthesis via de novo pathway; CTP from UDP: step 2/2.</text>
</comment>
<dbReference type="GO" id="GO:0097268">
    <property type="term" value="C:cytoophidium"/>
    <property type="evidence" value="ECO:0007669"/>
    <property type="project" value="UniProtKB-ARBA"/>
</dbReference>
<dbReference type="NCBIfam" id="TIGR00337">
    <property type="entry name" value="PyrG"/>
    <property type="match status" value="1"/>
</dbReference>
<keyword evidence="5" id="KW-0479">Metal-binding</keyword>
<comment type="caution">
    <text evidence="15">The sequence shown here is derived from an EMBL/GenBank/DDBJ whole genome shotgun (WGS) entry which is preliminary data.</text>
</comment>
<evidence type="ECO:0000256" key="3">
    <source>
        <dbReference type="ARBA" id="ARBA00012291"/>
    </source>
</evidence>
<comment type="catalytic activity">
    <reaction evidence="11">
        <text>UTP + L-glutamine + ATP + H2O = CTP + L-glutamate + ADP + phosphate + 2 H(+)</text>
        <dbReference type="Rhea" id="RHEA:26426"/>
        <dbReference type="ChEBI" id="CHEBI:15377"/>
        <dbReference type="ChEBI" id="CHEBI:15378"/>
        <dbReference type="ChEBI" id="CHEBI:29985"/>
        <dbReference type="ChEBI" id="CHEBI:30616"/>
        <dbReference type="ChEBI" id="CHEBI:37563"/>
        <dbReference type="ChEBI" id="CHEBI:43474"/>
        <dbReference type="ChEBI" id="CHEBI:46398"/>
        <dbReference type="ChEBI" id="CHEBI:58359"/>
        <dbReference type="ChEBI" id="CHEBI:456216"/>
        <dbReference type="EC" id="6.3.4.2"/>
    </reaction>
</comment>
<dbReference type="CDD" id="cd03113">
    <property type="entry name" value="CTPS_N"/>
    <property type="match status" value="1"/>
</dbReference>
<keyword evidence="8" id="KW-0460">Magnesium</keyword>
<evidence type="ECO:0000256" key="9">
    <source>
        <dbReference type="ARBA" id="ARBA00022962"/>
    </source>
</evidence>
<dbReference type="CDD" id="cd01746">
    <property type="entry name" value="GATase1_CTP_Synthase"/>
    <property type="match status" value="1"/>
</dbReference>
<dbReference type="FunFam" id="3.40.50.300:FF:000009">
    <property type="entry name" value="CTP synthase"/>
    <property type="match status" value="1"/>
</dbReference>
<accession>A0A5J4QYY0</accession>
<feature type="domain" description="Glutamine amidotransferase" evidence="13">
    <location>
        <begin position="305"/>
        <end position="529"/>
    </location>
</feature>